<dbReference type="PANTHER" id="PTHR13593">
    <property type="match status" value="1"/>
</dbReference>
<proteinExistence type="predicted"/>
<comment type="caution">
    <text evidence="3">The sequence shown here is derived from an EMBL/GenBank/DDBJ whole genome shotgun (WGS) entry which is preliminary data.</text>
</comment>
<name>A0A369K463_HYPMA</name>
<dbReference type="PROSITE" id="PS50007">
    <property type="entry name" value="PIPLC_X_DOMAIN"/>
    <property type="match status" value="1"/>
</dbReference>
<dbReference type="AlphaFoldDB" id="A0A369K463"/>
<keyword evidence="4" id="KW-1185">Reference proteome</keyword>
<feature type="signal peptide" evidence="1">
    <location>
        <begin position="1"/>
        <end position="25"/>
    </location>
</feature>
<dbReference type="GO" id="GO:0008081">
    <property type="term" value="F:phosphoric diester hydrolase activity"/>
    <property type="evidence" value="ECO:0007669"/>
    <property type="project" value="InterPro"/>
</dbReference>
<reference evidence="3" key="1">
    <citation type="submission" date="2018-04" db="EMBL/GenBank/DDBJ databases">
        <title>Whole genome sequencing of Hypsizygus marmoreus.</title>
        <authorList>
            <person name="Choi I.-G."/>
            <person name="Min B."/>
            <person name="Kim J.-G."/>
            <person name="Kim S."/>
            <person name="Oh Y.-L."/>
            <person name="Kong W.-S."/>
            <person name="Park H."/>
            <person name="Jeong J."/>
            <person name="Song E.-S."/>
        </authorList>
    </citation>
    <scope>NUCLEOTIDE SEQUENCE [LARGE SCALE GENOMIC DNA]</scope>
    <source>
        <strain evidence="3">51987-8</strain>
    </source>
</reference>
<gene>
    <name evidence="3" type="primary">plcA_0</name>
    <name evidence="3" type="ORF">Hypma_005582</name>
</gene>
<feature type="chain" id="PRO_5016900807" evidence="1">
    <location>
        <begin position="26"/>
        <end position="398"/>
    </location>
</feature>
<dbReference type="InterPro" id="IPR017946">
    <property type="entry name" value="PLC-like_Pdiesterase_TIM-brl"/>
</dbReference>
<keyword evidence="1" id="KW-0732">Signal</keyword>
<evidence type="ECO:0000259" key="2">
    <source>
        <dbReference type="SMART" id="SM00148"/>
    </source>
</evidence>
<evidence type="ECO:0000313" key="3">
    <source>
        <dbReference type="EMBL" id="RDB26643.1"/>
    </source>
</evidence>
<dbReference type="CDD" id="cd08586">
    <property type="entry name" value="PI-PLCc_BcPLC_like"/>
    <property type="match status" value="1"/>
</dbReference>
<dbReference type="InterPro" id="IPR000909">
    <property type="entry name" value="PLipase_C_PInositol-sp_X_dom"/>
</dbReference>
<feature type="domain" description="Phosphatidylinositol-specific phospholipase C X" evidence="2">
    <location>
        <begin position="81"/>
        <end position="245"/>
    </location>
</feature>
<evidence type="ECO:0000313" key="4">
    <source>
        <dbReference type="Proteomes" id="UP000076154"/>
    </source>
</evidence>
<dbReference type="InParanoid" id="A0A369K463"/>
<dbReference type="Gene3D" id="3.20.20.190">
    <property type="entry name" value="Phosphatidylinositol (PI) phosphodiesterase"/>
    <property type="match status" value="1"/>
</dbReference>
<dbReference type="OrthoDB" id="1046782at2759"/>
<dbReference type="InterPro" id="IPR051057">
    <property type="entry name" value="PI-PLC_domain"/>
</dbReference>
<dbReference type="SMART" id="SM00148">
    <property type="entry name" value="PLCXc"/>
    <property type="match status" value="1"/>
</dbReference>
<sequence length="398" mass="43626">MAGMAILKTSLACLLILLSYNHANASPVIGGAQSVLAQEALREILNRGAPILAQINVVSFAGFDEGCSRASKACDWMAKVPDSTRLVHMNLPGTHDTATWNYSDATQAALLRYTGPIPPASVFRCQEHSIFQSLNAGIRVFDLRYAYNPGNDTIGFHHSMALLAPTTTLEDVLFGLYSWLDKHPTEAILVSMNYEGGTGTANDAALQAHLYNIFQSKLAKKYWVQKNGTLGTLGQARGKLTLLQRFTYTLLPPTSTRRIGIHLDGSQWTDNGAAIQIVYNAAQNQVAYIEDYYYMELPTDAGTALNVQWKLNATLGHIDEATRTNEGQLYISFASASHNDAVPPVFPRTMALGDEMESLGVNQRLLPWLKKRKGKRFGIVMLDFYNAVPGLVEAVIGL</sequence>
<dbReference type="Pfam" id="PF00388">
    <property type="entry name" value="PI-PLC-X"/>
    <property type="match status" value="1"/>
</dbReference>
<protein>
    <submittedName>
        <fullName evidence="3">1-phosphatidylinositol phosphodiesterase</fullName>
    </submittedName>
</protein>
<dbReference type="SUPFAM" id="SSF51695">
    <property type="entry name" value="PLC-like phosphodiesterases"/>
    <property type="match status" value="1"/>
</dbReference>
<dbReference type="EMBL" id="LUEZ02000025">
    <property type="protein sequence ID" value="RDB26643.1"/>
    <property type="molecule type" value="Genomic_DNA"/>
</dbReference>
<evidence type="ECO:0000256" key="1">
    <source>
        <dbReference type="SAM" id="SignalP"/>
    </source>
</evidence>
<dbReference type="Proteomes" id="UP000076154">
    <property type="component" value="Unassembled WGS sequence"/>
</dbReference>
<dbReference type="GO" id="GO:0006629">
    <property type="term" value="P:lipid metabolic process"/>
    <property type="evidence" value="ECO:0007669"/>
    <property type="project" value="InterPro"/>
</dbReference>
<dbReference type="PANTHER" id="PTHR13593:SF116">
    <property type="entry name" value="PLC-LIKE PHOSPHODIESTERASE"/>
    <property type="match status" value="1"/>
</dbReference>
<organism evidence="3 4">
    <name type="scientific">Hypsizygus marmoreus</name>
    <name type="common">White beech mushroom</name>
    <name type="synonym">Agaricus marmoreus</name>
    <dbReference type="NCBI Taxonomy" id="39966"/>
    <lineage>
        <taxon>Eukaryota</taxon>
        <taxon>Fungi</taxon>
        <taxon>Dikarya</taxon>
        <taxon>Basidiomycota</taxon>
        <taxon>Agaricomycotina</taxon>
        <taxon>Agaricomycetes</taxon>
        <taxon>Agaricomycetidae</taxon>
        <taxon>Agaricales</taxon>
        <taxon>Tricholomatineae</taxon>
        <taxon>Lyophyllaceae</taxon>
        <taxon>Hypsizygus</taxon>
    </lineage>
</organism>
<accession>A0A369K463</accession>